<dbReference type="EMBL" id="JABEPP010000005">
    <property type="protein sequence ID" value="NNM74512.1"/>
    <property type="molecule type" value="Genomic_DNA"/>
</dbReference>
<evidence type="ECO:0000313" key="2">
    <source>
        <dbReference type="Proteomes" id="UP000564885"/>
    </source>
</evidence>
<reference evidence="1 2" key="1">
    <citation type="submission" date="2020-04" db="EMBL/GenBank/DDBJ databases">
        <title>Enterovirga sp. isolate from soil.</title>
        <authorList>
            <person name="Chea S."/>
            <person name="Kim D.-U."/>
        </authorList>
    </citation>
    <scope>NUCLEOTIDE SEQUENCE [LARGE SCALE GENOMIC DNA]</scope>
    <source>
        <strain evidence="1 2">DB1703</strain>
    </source>
</reference>
<dbReference type="Gene3D" id="3.10.450.530">
    <property type="entry name" value="Ribonuclease toxin, BrnT, of type II toxin-antitoxin system"/>
    <property type="match status" value="1"/>
</dbReference>
<comment type="caution">
    <text evidence="1">The sequence shown here is derived from an EMBL/GenBank/DDBJ whole genome shotgun (WGS) entry which is preliminary data.</text>
</comment>
<dbReference type="InterPro" id="IPR038573">
    <property type="entry name" value="BrnT_sf"/>
</dbReference>
<dbReference type="Pfam" id="PF04365">
    <property type="entry name" value="BrnT_toxin"/>
    <property type="match status" value="1"/>
</dbReference>
<accession>A0A849I4Z2</accession>
<evidence type="ECO:0000313" key="1">
    <source>
        <dbReference type="EMBL" id="NNM74512.1"/>
    </source>
</evidence>
<protein>
    <submittedName>
        <fullName evidence="1">BrnT family toxin</fullName>
    </submittedName>
</protein>
<proteinExistence type="predicted"/>
<dbReference type="InterPro" id="IPR007460">
    <property type="entry name" value="BrnT_toxin"/>
</dbReference>
<gene>
    <name evidence="1" type="ORF">HJG44_19310</name>
</gene>
<name>A0A849I4Z2_9HYPH</name>
<dbReference type="AlphaFoldDB" id="A0A849I4Z2"/>
<organism evidence="1 2">
    <name type="scientific">Enterovirga aerilata</name>
    <dbReference type="NCBI Taxonomy" id="2730920"/>
    <lineage>
        <taxon>Bacteria</taxon>
        <taxon>Pseudomonadati</taxon>
        <taxon>Pseudomonadota</taxon>
        <taxon>Alphaproteobacteria</taxon>
        <taxon>Hyphomicrobiales</taxon>
        <taxon>Methylobacteriaceae</taxon>
        <taxon>Enterovirga</taxon>
    </lineage>
</organism>
<keyword evidence="2" id="KW-1185">Reference proteome</keyword>
<dbReference type="RefSeq" id="WP_171219937.1">
    <property type="nucleotide sequence ID" value="NZ_JABEPP010000005.1"/>
</dbReference>
<dbReference type="Proteomes" id="UP000564885">
    <property type="component" value="Unassembled WGS sequence"/>
</dbReference>
<sequence>MAITFDPAKRDWTMANRGLNFEDAPIVFGGPRYDQVDARRDYGETRVITVGFLAGRMVIVGWTPRGDNQHIFSMRKANAREQRRYEKLLA</sequence>